<protein>
    <submittedName>
        <fullName evidence="3">Uncharacterized protein</fullName>
    </submittedName>
</protein>
<dbReference type="Proteomes" id="UP001187471">
    <property type="component" value="Unassembled WGS sequence"/>
</dbReference>
<name>A0AA88RZ86_9ASTE</name>
<keyword evidence="4" id="KW-1185">Reference proteome</keyword>
<keyword evidence="2" id="KW-1133">Transmembrane helix</keyword>
<dbReference type="InterPro" id="IPR021775">
    <property type="entry name" value="DUF3339"/>
</dbReference>
<feature type="transmembrane region" description="Helical" evidence="2">
    <location>
        <begin position="44"/>
        <end position="64"/>
    </location>
</feature>
<keyword evidence="2" id="KW-0812">Transmembrane</keyword>
<organism evidence="3 4">
    <name type="scientific">Escallonia rubra</name>
    <dbReference type="NCBI Taxonomy" id="112253"/>
    <lineage>
        <taxon>Eukaryota</taxon>
        <taxon>Viridiplantae</taxon>
        <taxon>Streptophyta</taxon>
        <taxon>Embryophyta</taxon>
        <taxon>Tracheophyta</taxon>
        <taxon>Spermatophyta</taxon>
        <taxon>Magnoliopsida</taxon>
        <taxon>eudicotyledons</taxon>
        <taxon>Gunneridae</taxon>
        <taxon>Pentapetalae</taxon>
        <taxon>asterids</taxon>
        <taxon>campanulids</taxon>
        <taxon>Escalloniales</taxon>
        <taxon>Escalloniaceae</taxon>
        <taxon>Escallonia</taxon>
    </lineage>
</organism>
<evidence type="ECO:0000256" key="1">
    <source>
        <dbReference type="SAM" id="MobiDB-lite"/>
    </source>
</evidence>
<dbReference type="PANTHER" id="PTHR33128">
    <property type="entry name" value="OS05G0103400 PROTEIN"/>
    <property type="match status" value="1"/>
</dbReference>
<reference evidence="3" key="1">
    <citation type="submission" date="2022-12" db="EMBL/GenBank/DDBJ databases">
        <title>Draft genome assemblies for two species of Escallonia (Escalloniales).</title>
        <authorList>
            <person name="Chanderbali A."/>
            <person name="Dervinis C."/>
            <person name="Anghel I."/>
            <person name="Soltis D."/>
            <person name="Soltis P."/>
            <person name="Zapata F."/>
        </authorList>
    </citation>
    <scope>NUCLEOTIDE SEQUENCE</scope>
    <source>
        <strain evidence="3">UCBG92.1500</strain>
        <tissue evidence="3">Leaf</tissue>
    </source>
</reference>
<sequence>MSDWGPVFIAVVLFILLTPGLLFQMPGHGRCIEFGNFRTSGLSILVHAILYFAFICIFLLAVGFQNPVSLSANSRVSSWFHASVVQPKATSCSLLDSTFTTTVVLAQTNQKRIRLGRSNGGLGAGFDRSGAVRAAAAGAAVSVSGEQPAAGVWEHEDQRQGHRRPQSHLLRSLRYPHPRRPHPHLHRRLISLSSSHLDLRPTYGRRSVQ</sequence>
<proteinExistence type="predicted"/>
<dbReference type="Pfam" id="PF11820">
    <property type="entry name" value="DUF3339"/>
    <property type="match status" value="1"/>
</dbReference>
<dbReference type="EMBL" id="JAVXUO010000371">
    <property type="protein sequence ID" value="KAK2992901.1"/>
    <property type="molecule type" value="Genomic_DNA"/>
</dbReference>
<evidence type="ECO:0000256" key="2">
    <source>
        <dbReference type="SAM" id="Phobius"/>
    </source>
</evidence>
<accession>A0AA88RZ86</accession>
<dbReference type="AlphaFoldDB" id="A0AA88RZ86"/>
<evidence type="ECO:0000313" key="3">
    <source>
        <dbReference type="EMBL" id="KAK2992901.1"/>
    </source>
</evidence>
<evidence type="ECO:0000313" key="4">
    <source>
        <dbReference type="Proteomes" id="UP001187471"/>
    </source>
</evidence>
<comment type="caution">
    <text evidence="3">The sequence shown here is derived from an EMBL/GenBank/DDBJ whole genome shotgun (WGS) entry which is preliminary data.</text>
</comment>
<gene>
    <name evidence="3" type="ORF">RJ640_028143</name>
</gene>
<feature type="transmembrane region" description="Helical" evidence="2">
    <location>
        <begin position="6"/>
        <end position="23"/>
    </location>
</feature>
<dbReference type="PANTHER" id="PTHR33128:SF71">
    <property type="entry name" value="PROTEIN, PUTATIVE-RELATED"/>
    <property type="match status" value="1"/>
</dbReference>
<keyword evidence="2" id="KW-0472">Membrane</keyword>
<feature type="compositionally biased region" description="Basic residues" evidence="1">
    <location>
        <begin position="174"/>
        <end position="184"/>
    </location>
</feature>
<feature type="region of interest" description="Disordered" evidence="1">
    <location>
        <begin position="152"/>
        <end position="184"/>
    </location>
</feature>